<sequence>MVVAALAATTAITSPAAANPTAGSISGILTTSGGAPSPHGSATLWTVDQDYVGHASTNRSGRYLFSDVPAGSYKIEFRTQDNLRQWAHQKSSFQAADAIVLDAGAALVVDEVLRPTGSISGRLTRSNGAPVAYASVTAIAPGADFGYGDTDQNGHYRIPALFPGDYKIEFQLLGGFRQFAHQERTLDAADTFTVVAGQDTVVDDVLLPTGSIAGRFLDRSGGPLPDVSVEVTGAGSTSWATTDSTGAYRVDDLSTGDDYRVAFSDQNRTWRQYATGRTGPQDADRYPVTDGGTTVVDDQLLPAGGLQVTARDSATGLPVSDYCLYLEGAGSRNLCTDDGSLSFTDLAPGTYSGSTDTAGDYLPQQVPVTVQSGETTTLEIVFVLGGTITALVTDAATGTPLADACVAVARAGTGVLRPDGYHCTDSTGTVSAPRLAPGDYNVFVKAPDGSGLGAQWVGTTGGTGDAVTARRITVSSGATATVAPALDPAGTITGQVRSASGGALITSGVVALYPHDHSGNGVVGTAVDGQGRYTIDWLGPYRWPLVFDVPDHARQWSGGTGNRLLAQKTQVTAGATATYDVHLRVGTVVTGVVRDQAGQPRAGAGVYAYNAVTGEEVGRGGGASGYRMLVVGPQLIKIKSEVHNGYGHDTVWYDDDGSFAAARTVLISGTGTRTLDIVNPAG</sequence>
<dbReference type="Gene3D" id="2.60.40.10">
    <property type="entry name" value="Immunoglobulins"/>
    <property type="match status" value="1"/>
</dbReference>
<evidence type="ECO:0000313" key="7">
    <source>
        <dbReference type="Proteomes" id="UP000680866"/>
    </source>
</evidence>
<dbReference type="EC" id="3.2.1.1" evidence="2"/>
<organism evidence="6 7">
    <name type="scientific">Polymorphospora rubra</name>
    <dbReference type="NCBI Taxonomy" id="338584"/>
    <lineage>
        <taxon>Bacteria</taxon>
        <taxon>Bacillati</taxon>
        <taxon>Actinomycetota</taxon>
        <taxon>Actinomycetes</taxon>
        <taxon>Micromonosporales</taxon>
        <taxon>Micromonosporaceae</taxon>
        <taxon>Polymorphospora</taxon>
    </lineage>
</organism>
<dbReference type="SUPFAM" id="SSF117074">
    <property type="entry name" value="Hypothetical protein PA1324"/>
    <property type="match status" value="1"/>
</dbReference>
<dbReference type="SUPFAM" id="SSF49452">
    <property type="entry name" value="Starch-binding domain-like"/>
    <property type="match status" value="3"/>
</dbReference>
<proteinExistence type="predicted"/>
<evidence type="ECO:0000256" key="5">
    <source>
        <dbReference type="SAM" id="SignalP"/>
    </source>
</evidence>
<dbReference type="SUPFAM" id="SSF49478">
    <property type="entry name" value="Cna protein B-type domain"/>
    <property type="match status" value="1"/>
</dbReference>
<accession>A0A810N255</accession>
<name>A0A810N255_9ACTN</name>
<keyword evidence="7" id="KW-1185">Reference proteome</keyword>
<dbReference type="PANTHER" id="PTHR23303:SF15">
    <property type="entry name" value="COLOSSIN-A"/>
    <property type="match status" value="1"/>
</dbReference>
<gene>
    <name evidence="6" type="ORF">Prubr_26560</name>
</gene>
<dbReference type="KEGG" id="pry:Prubr_26560"/>
<dbReference type="PANTHER" id="PTHR23303">
    <property type="entry name" value="CARBOXYPEPTIDASE REGULATORY REGION-CONTAINING"/>
    <property type="match status" value="1"/>
</dbReference>
<dbReference type="Proteomes" id="UP000680866">
    <property type="component" value="Chromosome"/>
</dbReference>
<evidence type="ECO:0000256" key="1">
    <source>
        <dbReference type="ARBA" id="ARBA00000548"/>
    </source>
</evidence>
<dbReference type="InterPro" id="IPR051417">
    <property type="entry name" value="SDr/BOS_complex"/>
</dbReference>
<dbReference type="GO" id="GO:0004556">
    <property type="term" value="F:alpha-amylase activity"/>
    <property type="evidence" value="ECO:0007669"/>
    <property type="project" value="UniProtKB-EC"/>
</dbReference>
<evidence type="ECO:0000256" key="4">
    <source>
        <dbReference type="ARBA" id="ARBA00030238"/>
    </source>
</evidence>
<reference evidence="6" key="1">
    <citation type="submission" date="2020-08" db="EMBL/GenBank/DDBJ databases">
        <title>Whole genome shotgun sequence of Polymorphospora rubra NBRC 101157.</title>
        <authorList>
            <person name="Komaki H."/>
            <person name="Tamura T."/>
        </authorList>
    </citation>
    <scope>NUCLEOTIDE SEQUENCE</scope>
    <source>
        <strain evidence="6">NBRC 101157</strain>
    </source>
</reference>
<protein>
    <recommendedName>
        <fullName evidence="2">alpha-amylase</fullName>
        <ecNumber evidence="2">3.2.1.1</ecNumber>
    </recommendedName>
    <alternativeName>
        <fullName evidence="4">1,4-alpha-D-glucan glucanohydrolase</fullName>
    </alternativeName>
</protein>
<dbReference type="Pfam" id="PF13620">
    <property type="entry name" value="CarboxypepD_reg"/>
    <property type="match status" value="2"/>
</dbReference>
<evidence type="ECO:0000256" key="2">
    <source>
        <dbReference type="ARBA" id="ARBA00012595"/>
    </source>
</evidence>
<comment type="catalytic activity">
    <reaction evidence="1">
        <text>Endohydrolysis of (1-&gt;4)-alpha-D-glucosidic linkages in polysaccharides containing three or more (1-&gt;4)-alpha-linked D-glucose units.</text>
        <dbReference type="EC" id="3.2.1.1"/>
    </reaction>
</comment>
<dbReference type="EMBL" id="AP023359">
    <property type="protein sequence ID" value="BCJ65635.1"/>
    <property type="molecule type" value="Genomic_DNA"/>
</dbReference>
<dbReference type="InterPro" id="IPR013783">
    <property type="entry name" value="Ig-like_fold"/>
</dbReference>
<feature type="signal peptide" evidence="5">
    <location>
        <begin position="1"/>
        <end position="18"/>
    </location>
</feature>
<dbReference type="GO" id="GO:0030246">
    <property type="term" value="F:carbohydrate binding"/>
    <property type="evidence" value="ECO:0007669"/>
    <property type="project" value="InterPro"/>
</dbReference>
<keyword evidence="3 5" id="KW-0732">Signal</keyword>
<dbReference type="Gene3D" id="2.60.40.1120">
    <property type="entry name" value="Carboxypeptidase-like, regulatory domain"/>
    <property type="match status" value="4"/>
</dbReference>
<dbReference type="InterPro" id="IPR013784">
    <property type="entry name" value="Carb-bd-like_fold"/>
</dbReference>
<evidence type="ECO:0000313" key="6">
    <source>
        <dbReference type="EMBL" id="BCJ65635.1"/>
    </source>
</evidence>
<evidence type="ECO:0000256" key="3">
    <source>
        <dbReference type="ARBA" id="ARBA00022729"/>
    </source>
</evidence>
<feature type="chain" id="PRO_5033027786" description="alpha-amylase" evidence="5">
    <location>
        <begin position="19"/>
        <end position="682"/>
    </location>
</feature>
<dbReference type="GO" id="GO:0005975">
    <property type="term" value="P:carbohydrate metabolic process"/>
    <property type="evidence" value="ECO:0007669"/>
    <property type="project" value="UniProtKB-ARBA"/>
</dbReference>
<dbReference type="AlphaFoldDB" id="A0A810N255"/>